<dbReference type="GO" id="GO:0005634">
    <property type="term" value="C:nucleus"/>
    <property type="evidence" value="ECO:0007669"/>
    <property type="project" value="UniProtKB-SubCell"/>
</dbReference>
<evidence type="ECO:0000256" key="3">
    <source>
        <dbReference type="SAM" id="MobiDB-lite"/>
    </source>
</evidence>
<feature type="compositionally biased region" description="Basic and acidic residues" evidence="3">
    <location>
        <begin position="398"/>
        <end position="407"/>
    </location>
</feature>
<sequence length="430" mass="45558">MTSLQRLQQEGWAVSEEAVSSLQQQAIESDASSQPDLRQLLLCTDLKKIGTSALPSGINTPEVRNLRGPLVLQVVSAEDVARPSKAFAGASKNRLLQLKLTDGKSTCKALEHSACPELDVKHLIPGTKVKLCGSIPVKLGFVLLEAKLVQVLGGRVEALAEPWEFQEKFGTLDRSADGKDAAAELPPAFTHFVPGKTRALPNSALEGIFKATLADQAAASSAQEAASTSQGAGNASQSKAGAASSGASRDDSTPRVAPMQATQQDTLQQARETGAAKKQLLAKLAKDESEKGGRAYGRGGRGRGRRRRYHDDDEDDGTAMTLEEWEARRKAPGPASTSGAAALSDEEYARRLQQQLDLEDGPLPPGMGFGGVSAQPVSSRQPRTAADDIRNSMFSFDRGGHGDDHEGNTGYRGRGRGGRRAGGRRGGRRG</sequence>
<keyword evidence="2" id="KW-0539">Nucleus</keyword>
<gene>
    <name evidence="5" type="ORF">WJX73_007349</name>
</gene>
<dbReference type="Gene3D" id="2.40.50.770">
    <property type="entry name" value="RecQ-mediated genome instability protein Rmi1, C-terminal domain"/>
    <property type="match status" value="1"/>
</dbReference>
<feature type="compositionally biased region" description="Basic residues" evidence="3">
    <location>
        <begin position="413"/>
        <end position="430"/>
    </location>
</feature>
<evidence type="ECO:0000259" key="4">
    <source>
        <dbReference type="Pfam" id="PF08585"/>
    </source>
</evidence>
<evidence type="ECO:0000313" key="5">
    <source>
        <dbReference type="EMBL" id="KAK9798907.1"/>
    </source>
</evidence>
<feature type="compositionally biased region" description="Basic and acidic residues" evidence="3">
    <location>
        <begin position="284"/>
        <end position="293"/>
    </location>
</feature>
<keyword evidence="6" id="KW-1185">Reference proteome</keyword>
<feature type="compositionally biased region" description="Polar residues" evidence="3">
    <location>
        <begin position="260"/>
        <end position="271"/>
    </location>
</feature>
<dbReference type="PANTHER" id="PTHR13681">
    <property type="entry name" value="SURVIVAL OF MOTOR NEURON-RELATED-SPLICING FACTOR 30-RELATED"/>
    <property type="match status" value="1"/>
</dbReference>
<feature type="region of interest" description="Disordered" evidence="3">
    <location>
        <begin position="224"/>
        <end position="430"/>
    </location>
</feature>
<evidence type="ECO:0000256" key="1">
    <source>
        <dbReference type="ARBA" id="ARBA00004123"/>
    </source>
</evidence>
<reference evidence="5 6" key="1">
    <citation type="journal article" date="2024" name="Nat. Commun.">
        <title>Phylogenomics reveals the evolutionary origins of lichenization in chlorophyte algae.</title>
        <authorList>
            <person name="Puginier C."/>
            <person name="Libourel C."/>
            <person name="Otte J."/>
            <person name="Skaloud P."/>
            <person name="Haon M."/>
            <person name="Grisel S."/>
            <person name="Petersen M."/>
            <person name="Berrin J.G."/>
            <person name="Delaux P.M."/>
            <person name="Dal Grande F."/>
            <person name="Keller J."/>
        </authorList>
    </citation>
    <scope>NUCLEOTIDE SEQUENCE [LARGE SCALE GENOMIC DNA]</scope>
    <source>
        <strain evidence="5 6">SAG 2036</strain>
    </source>
</reference>
<dbReference type="AlphaFoldDB" id="A0AAW1NZV2"/>
<name>A0AAW1NZV2_9CHLO</name>
<comment type="subcellular location">
    <subcellularLocation>
        <location evidence="1">Nucleus</location>
    </subcellularLocation>
</comment>
<dbReference type="PANTHER" id="PTHR13681:SF24">
    <property type="entry name" value="TUDOR DOMAIN-CONTAINING PROTEIN 3"/>
    <property type="match status" value="1"/>
</dbReference>
<comment type="caution">
    <text evidence="5">The sequence shown here is derived from an EMBL/GenBank/DDBJ whole genome shotgun (WGS) entry which is preliminary data.</text>
</comment>
<dbReference type="EMBL" id="JALJOQ010000095">
    <property type="protein sequence ID" value="KAK9798907.1"/>
    <property type="molecule type" value="Genomic_DNA"/>
</dbReference>
<feature type="compositionally biased region" description="Low complexity" evidence="3">
    <location>
        <begin position="224"/>
        <end position="247"/>
    </location>
</feature>
<accession>A0AAW1NZV2</accession>
<feature type="domain" description="RecQ mediated genome instability protein 1 OB-fold" evidence="4">
    <location>
        <begin position="66"/>
        <end position="166"/>
    </location>
</feature>
<evidence type="ECO:0000256" key="2">
    <source>
        <dbReference type="ARBA" id="ARBA00023242"/>
    </source>
</evidence>
<dbReference type="Pfam" id="PF08585">
    <property type="entry name" value="RMI1_N_C"/>
    <property type="match status" value="1"/>
</dbReference>
<dbReference type="Proteomes" id="UP001465755">
    <property type="component" value="Unassembled WGS sequence"/>
</dbReference>
<protein>
    <recommendedName>
        <fullName evidence="4">RecQ mediated genome instability protein 1 OB-fold domain-containing protein</fullName>
    </recommendedName>
</protein>
<dbReference type="InterPro" id="IPR042470">
    <property type="entry name" value="RMI1_N_C_sf"/>
</dbReference>
<feature type="compositionally biased region" description="Low complexity" evidence="3">
    <location>
        <begin position="332"/>
        <end position="342"/>
    </location>
</feature>
<dbReference type="SMART" id="SM01161">
    <property type="entry name" value="DUF1767"/>
    <property type="match status" value="1"/>
</dbReference>
<evidence type="ECO:0000313" key="6">
    <source>
        <dbReference type="Proteomes" id="UP001465755"/>
    </source>
</evidence>
<dbReference type="InterPro" id="IPR013894">
    <property type="entry name" value="RMI1_OB"/>
</dbReference>
<organism evidence="5 6">
    <name type="scientific">Symbiochloris irregularis</name>
    <dbReference type="NCBI Taxonomy" id="706552"/>
    <lineage>
        <taxon>Eukaryota</taxon>
        <taxon>Viridiplantae</taxon>
        <taxon>Chlorophyta</taxon>
        <taxon>core chlorophytes</taxon>
        <taxon>Trebouxiophyceae</taxon>
        <taxon>Trebouxiales</taxon>
        <taxon>Trebouxiaceae</taxon>
        <taxon>Symbiochloris</taxon>
    </lineage>
</organism>
<proteinExistence type="predicted"/>